<accession>A0A4V3HF37</accession>
<protein>
    <submittedName>
        <fullName evidence="1">Uncharacterized protein</fullName>
    </submittedName>
</protein>
<evidence type="ECO:0000313" key="1">
    <source>
        <dbReference type="EMBL" id="TDY51281.1"/>
    </source>
</evidence>
<sequence length="247" mass="27650">MNAIVDRSHPLTFRYDVWTTDSASLTSARLLNQTGGVTLGSFWREPIGSKDKGRSYSVYHFVFNFKPSHSLYNQRLNFYVSTNLWQRILPYGTVTCRVVPHSATWLGVDTYTGGASGAMVWSNQWLAMTLTNNTNDPVSILGFEQAGDDWIGDIHYSRQALQAPRPNRTLAFQAPVMVQPGKEITLLYKLSVRPESIQHGLVFQPALRLQKGKERVLEVLPPVIFSVDFTPSQGKVPAGTERFISAS</sequence>
<reference evidence="1 2" key="1">
    <citation type="submission" date="2019-03" db="EMBL/GenBank/DDBJ databases">
        <title>Genomic Encyclopedia of Type Strains, Phase IV (KMG-IV): sequencing the most valuable type-strain genomes for metagenomic binning, comparative biology and taxonomic classification.</title>
        <authorList>
            <person name="Goeker M."/>
        </authorList>
    </citation>
    <scope>NUCLEOTIDE SEQUENCE [LARGE SCALE GENOMIC DNA]</scope>
    <source>
        <strain evidence="1 2">DSM 17974</strain>
    </source>
</reference>
<proteinExistence type="predicted"/>
<comment type="caution">
    <text evidence="1">The sequence shown here is derived from an EMBL/GenBank/DDBJ whole genome shotgun (WGS) entry which is preliminary data.</text>
</comment>
<organism evidence="1 2">
    <name type="scientific">Alicyclobacillus sacchari</name>
    <dbReference type="NCBI Taxonomy" id="392010"/>
    <lineage>
        <taxon>Bacteria</taxon>
        <taxon>Bacillati</taxon>
        <taxon>Bacillota</taxon>
        <taxon>Bacilli</taxon>
        <taxon>Bacillales</taxon>
        <taxon>Alicyclobacillaceae</taxon>
        <taxon>Alicyclobacillus</taxon>
    </lineage>
</organism>
<dbReference type="EMBL" id="SORF01000001">
    <property type="protein sequence ID" value="TDY51281.1"/>
    <property type="molecule type" value="Genomic_DNA"/>
</dbReference>
<dbReference type="AlphaFoldDB" id="A0A4V3HF37"/>
<dbReference type="Proteomes" id="UP000294581">
    <property type="component" value="Unassembled WGS sequence"/>
</dbReference>
<name>A0A4V3HF37_9BACL</name>
<keyword evidence="2" id="KW-1185">Reference proteome</keyword>
<gene>
    <name evidence="1" type="ORF">C7445_101282</name>
</gene>
<evidence type="ECO:0000313" key="2">
    <source>
        <dbReference type="Proteomes" id="UP000294581"/>
    </source>
</evidence>